<gene>
    <name evidence="2" type="ORF">FALBO_8094</name>
</gene>
<feature type="region of interest" description="Disordered" evidence="1">
    <location>
        <begin position="27"/>
        <end position="170"/>
    </location>
</feature>
<dbReference type="EMBL" id="JAADYS010001101">
    <property type="protein sequence ID" value="KAF4465068.1"/>
    <property type="molecule type" value="Genomic_DNA"/>
</dbReference>
<dbReference type="Proteomes" id="UP000554235">
    <property type="component" value="Unassembled WGS sequence"/>
</dbReference>
<evidence type="ECO:0000313" key="3">
    <source>
        <dbReference type="Proteomes" id="UP000554235"/>
    </source>
</evidence>
<feature type="compositionally biased region" description="Basic residues" evidence="1">
    <location>
        <begin position="252"/>
        <end position="270"/>
    </location>
</feature>
<dbReference type="AlphaFoldDB" id="A0A8H4LBF8"/>
<name>A0A8H4LBF8_9HYPO</name>
<comment type="caution">
    <text evidence="2">The sequence shown here is derived from an EMBL/GenBank/DDBJ whole genome shotgun (WGS) entry which is preliminary data.</text>
</comment>
<feature type="compositionally biased region" description="Basic and acidic residues" evidence="1">
    <location>
        <begin position="242"/>
        <end position="251"/>
    </location>
</feature>
<reference evidence="2 3" key="1">
    <citation type="submission" date="2020-01" db="EMBL/GenBank/DDBJ databases">
        <title>Identification and distribution of gene clusters putatively required for synthesis of sphingolipid metabolism inhibitors in phylogenetically diverse species of the filamentous fungus Fusarium.</title>
        <authorList>
            <person name="Kim H.-S."/>
            <person name="Busman M."/>
            <person name="Brown D.W."/>
            <person name="Divon H."/>
            <person name="Uhlig S."/>
            <person name="Proctor R.H."/>
        </authorList>
    </citation>
    <scope>NUCLEOTIDE SEQUENCE [LARGE SCALE GENOMIC DNA]</scope>
    <source>
        <strain evidence="2 3">NRRL 20459</strain>
    </source>
</reference>
<dbReference type="OrthoDB" id="5030436at2759"/>
<sequence length="319" mass="35305">MLDLMVSRTPDDSSHFRALCARVRGISAEIPTPEATPPPTTGSLTGPQNLPEPTVAPQDADRLQPSGNTAGSPGFPLQQRTEPGLQPTGSSLSEHEGIHQSDQSQPAPETAPDNQSQSATDTASGDQPTHGTGEPPGPKPPAKKPPPFGEARFAKLNSDLRKESEPNPSLLFGKAYDLCQALRGTSPAQEKIDPSDPWRQQLRTHITNLEAKKKDEDGRALYTTTAKRYRWYQFATEYEKDRTEMAKEDARKRAKQKRRKPQPKRPKAYTKPKEDHALVKLIRDCWGLHSSFVVTQDDWRRTKAVYLLATGWKTNAGIS</sequence>
<keyword evidence="3" id="KW-1185">Reference proteome</keyword>
<evidence type="ECO:0000313" key="2">
    <source>
        <dbReference type="EMBL" id="KAF4465068.1"/>
    </source>
</evidence>
<accession>A0A8H4LBF8</accession>
<evidence type="ECO:0000256" key="1">
    <source>
        <dbReference type="SAM" id="MobiDB-lite"/>
    </source>
</evidence>
<feature type="compositionally biased region" description="Polar residues" evidence="1">
    <location>
        <begin position="100"/>
        <end position="130"/>
    </location>
</feature>
<organism evidence="2 3">
    <name type="scientific">Fusarium albosuccineum</name>
    <dbReference type="NCBI Taxonomy" id="1237068"/>
    <lineage>
        <taxon>Eukaryota</taxon>
        <taxon>Fungi</taxon>
        <taxon>Dikarya</taxon>
        <taxon>Ascomycota</taxon>
        <taxon>Pezizomycotina</taxon>
        <taxon>Sordariomycetes</taxon>
        <taxon>Hypocreomycetidae</taxon>
        <taxon>Hypocreales</taxon>
        <taxon>Nectriaceae</taxon>
        <taxon>Fusarium</taxon>
        <taxon>Fusarium decemcellulare species complex</taxon>
    </lineage>
</organism>
<feature type="compositionally biased region" description="Pro residues" evidence="1">
    <location>
        <begin position="135"/>
        <end position="148"/>
    </location>
</feature>
<protein>
    <submittedName>
        <fullName evidence="2">Uncharacterized protein</fullName>
    </submittedName>
</protein>
<feature type="region of interest" description="Disordered" evidence="1">
    <location>
        <begin position="242"/>
        <end position="272"/>
    </location>
</feature>
<proteinExistence type="predicted"/>